<dbReference type="Gene3D" id="3.40.50.12780">
    <property type="entry name" value="N-terminal domain of ligase-like"/>
    <property type="match status" value="1"/>
</dbReference>
<name>A0A7X3LR61_9HYPH</name>
<evidence type="ECO:0000256" key="3">
    <source>
        <dbReference type="ARBA" id="ARBA00024484"/>
    </source>
</evidence>
<keyword evidence="6" id="KW-1185">Reference proteome</keyword>
<keyword evidence="2" id="KW-0067">ATP-binding</keyword>
<dbReference type="InterPro" id="IPR042099">
    <property type="entry name" value="ANL_N_sf"/>
</dbReference>
<dbReference type="Proteomes" id="UP000433101">
    <property type="component" value="Unassembled WGS sequence"/>
</dbReference>
<evidence type="ECO:0000313" key="5">
    <source>
        <dbReference type="EMBL" id="MXN63592.1"/>
    </source>
</evidence>
<reference evidence="5 6" key="1">
    <citation type="submission" date="2019-12" db="EMBL/GenBank/DDBJ databases">
        <authorList>
            <person name="Li M."/>
        </authorList>
    </citation>
    <scope>NUCLEOTIDE SEQUENCE [LARGE SCALE GENOMIC DNA]</scope>
    <source>
        <strain evidence="5 6">GBMRC 2046</strain>
    </source>
</reference>
<comment type="caution">
    <text evidence="5">The sequence shown here is derived from an EMBL/GenBank/DDBJ whole genome shotgun (WGS) entry which is preliminary data.</text>
</comment>
<dbReference type="InterPro" id="IPR020845">
    <property type="entry name" value="AMP-binding_CS"/>
</dbReference>
<organism evidence="5 6">
    <name type="scientific">Stappia sediminis</name>
    <dbReference type="NCBI Taxonomy" id="2692190"/>
    <lineage>
        <taxon>Bacteria</taxon>
        <taxon>Pseudomonadati</taxon>
        <taxon>Pseudomonadota</taxon>
        <taxon>Alphaproteobacteria</taxon>
        <taxon>Hyphomicrobiales</taxon>
        <taxon>Stappiaceae</taxon>
        <taxon>Stappia</taxon>
    </lineage>
</organism>
<dbReference type="GO" id="GO:0004467">
    <property type="term" value="F:long-chain fatty acid-CoA ligase activity"/>
    <property type="evidence" value="ECO:0007669"/>
    <property type="project" value="UniProtKB-EC"/>
</dbReference>
<gene>
    <name evidence="5" type="ORF">GR183_01640</name>
</gene>
<accession>A0A7X3LR61</accession>
<dbReference type="InterPro" id="IPR000873">
    <property type="entry name" value="AMP-dep_synth/lig_dom"/>
</dbReference>
<evidence type="ECO:0000256" key="2">
    <source>
        <dbReference type="ARBA" id="ARBA00022840"/>
    </source>
</evidence>
<dbReference type="Pfam" id="PF23562">
    <property type="entry name" value="AMP-binding_C_3"/>
    <property type="match status" value="1"/>
</dbReference>
<dbReference type="Gene3D" id="3.30.300.30">
    <property type="match status" value="1"/>
</dbReference>
<evidence type="ECO:0000256" key="1">
    <source>
        <dbReference type="ARBA" id="ARBA00022741"/>
    </source>
</evidence>
<evidence type="ECO:0000313" key="6">
    <source>
        <dbReference type="Proteomes" id="UP000433101"/>
    </source>
</evidence>
<proteinExistence type="predicted"/>
<dbReference type="AlphaFoldDB" id="A0A7X3LR61"/>
<dbReference type="GO" id="GO:0016020">
    <property type="term" value="C:membrane"/>
    <property type="evidence" value="ECO:0007669"/>
    <property type="project" value="TreeGrafter"/>
</dbReference>
<evidence type="ECO:0000259" key="4">
    <source>
        <dbReference type="Pfam" id="PF00501"/>
    </source>
</evidence>
<dbReference type="PANTHER" id="PTHR43272">
    <property type="entry name" value="LONG-CHAIN-FATTY-ACID--COA LIGASE"/>
    <property type="match status" value="1"/>
</dbReference>
<dbReference type="Pfam" id="PF00501">
    <property type="entry name" value="AMP-binding"/>
    <property type="match status" value="1"/>
</dbReference>
<dbReference type="InterPro" id="IPR045851">
    <property type="entry name" value="AMP-bd_C_sf"/>
</dbReference>
<comment type="catalytic activity">
    <reaction evidence="3">
        <text>a long-chain fatty acid + ATP + CoA = a long-chain fatty acyl-CoA + AMP + diphosphate</text>
        <dbReference type="Rhea" id="RHEA:15421"/>
        <dbReference type="ChEBI" id="CHEBI:30616"/>
        <dbReference type="ChEBI" id="CHEBI:33019"/>
        <dbReference type="ChEBI" id="CHEBI:57287"/>
        <dbReference type="ChEBI" id="CHEBI:57560"/>
        <dbReference type="ChEBI" id="CHEBI:83139"/>
        <dbReference type="ChEBI" id="CHEBI:456215"/>
        <dbReference type="EC" id="6.2.1.3"/>
    </reaction>
    <physiologicalReaction direction="left-to-right" evidence="3">
        <dbReference type="Rhea" id="RHEA:15422"/>
    </physiologicalReaction>
</comment>
<feature type="domain" description="AMP-dependent synthetase/ligase" evidence="4">
    <location>
        <begin position="28"/>
        <end position="435"/>
    </location>
</feature>
<dbReference type="PROSITE" id="PS00455">
    <property type="entry name" value="AMP_BINDING"/>
    <property type="match status" value="1"/>
</dbReference>
<keyword evidence="1" id="KW-0547">Nucleotide-binding</keyword>
<sequence length="616" mass="67110">MVEQSAGKVDIIGCEEAGTLPGLFYMRAGRCPHDCAYREFRGGRWTDFDWSEMTDRVGHFRSCLETLGLKRGDRAAVLLANGTDWVVFDIAAMASALITVPLYAHDSPQSVAFILKDSGARLLFTDDEARWAAIRPYLEDCGTLEYVWLRDGSSATQEEMPSKPKVIAFAELGDDVPAGDATPLCESGDIATLVYTSGTTGPPKGVMLTHEALLWNAEAVTKFIPPLRSDVFLSLLPLAHTFERTMGYYLAMMGGASVTYARSIETLREDLRHIRPTILIAVPRLYERIHDGILSKAPGGLKRALMGRAAELGWRLFEARHGRGARPGMLERLVLWPLLRRLVAAPVLEAFGGRLRVAVSGGAPLTVDVSHFLIGLGLPLVEGYGLTEASPVVTATTLEDSLPGSVGRPLTGLEVKIGKGGELLVRSPSLMKGYWKAPDATREAITEDGWLRTGDIAEIRDGRVFIVGRLKDLIVLSTGKNVAPGEIEAAIRADRLFEQVCVIGDSRPCLAAVVTLDAGEWAAFCEANGLSPKDPHSLAARCAVLKRIDGLTAHLPAYAKVRAIYLSLSPWTIEDGILTPTLKVKRHAIEKRYEQEIRSLYEELETAGKRTAAEGR</sequence>
<dbReference type="RefSeq" id="WP_160773835.1">
    <property type="nucleotide sequence ID" value="NZ_WUMV01000001.1"/>
</dbReference>
<protein>
    <submittedName>
        <fullName evidence="5">AMP-binding protein</fullName>
    </submittedName>
</protein>
<dbReference type="CDD" id="cd05907">
    <property type="entry name" value="VL_LC_FACS_like"/>
    <property type="match status" value="1"/>
</dbReference>
<dbReference type="SUPFAM" id="SSF56801">
    <property type="entry name" value="Acetyl-CoA synthetase-like"/>
    <property type="match status" value="1"/>
</dbReference>
<dbReference type="EMBL" id="WUMV01000001">
    <property type="protein sequence ID" value="MXN63592.1"/>
    <property type="molecule type" value="Genomic_DNA"/>
</dbReference>
<dbReference type="GO" id="GO:0005524">
    <property type="term" value="F:ATP binding"/>
    <property type="evidence" value="ECO:0007669"/>
    <property type="project" value="UniProtKB-KW"/>
</dbReference>
<dbReference type="PANTHER" id="PTHR43272:SF33">
    <property type="entry name" value="AMP-BINDING DOMAIN-CONTAINING PROTEIN-RELATED"/>
    <property type="match status" value="1"/>
</dbReference>